<feature type="transmembrane region" description="Helical" evidence="2">
    <location>
        <begin position="77"/>
        <end position="101"/>
    </location>
</feature>
<evidence type="ECO:0000256" key="1">
    <source>
        <dbReference type="SAM" id="MobiDB-lite"/>
    </source>
</evidence>
<keyword evidence="4" id="KW-1185">Reference proteome</keyword>
<sequence>MATKLALISTSTSKTPTIIVTSSATSRLGTLKNPLATIALVSTTTSHAKPPSSLAQQSSSAGMVPAARFNTGGQPQLIIAIVMPIVGLLVSFVALASWYYWRRWKRSHPGRRLFWGNDTPDKGLNAKIQEYLARGLEVDAKCVLTPSAIRARCTYHFRSQNDLASTSNVNTKSPDNHNHSRKDFSNFSETVQIKLGYEVPVRSRWISTPVEAIKKPWESFRKSFVGDIRDVNHSDRGSSEGSLSTGKSSVPPTSSPSQLFREVTIPINLRVFKLARSRGGANREPKGFEATQPKPLVDGLPEISPVTGLSPSDLNIPLIGGTILPQVLTLVQADKHSP</sequence>
<keyword evidence="2" id="KW-0472">Membrane</keyword>
<evidence type="ECO:0000313" key="4">
    <source>
        <dbReference type="Proteomes" id="UP000094336"/>
    </source>
</evidence>
<evidence type="ECO:0000313" key="3">
    <source>
        <dbReference type="EMBL" id="ODQ80237.1"/>
    </source>
</evidence>
<proteinExistence type="predicted"/>
<protein>
    <submittedName>
        <fullName evidence="3">Uncharacterized protein</fullName>
    </submittedName>
</protein>
<feature type="region of interest" description="Disordered" evidence="1">
    <location>
        <begin position="231"/>
        <end position="257"/>
    </location>
</feature>
<accession>A0A1E3QTH9</accession>
<dbReference type="AlphaFoldDB" id="A0A1E3QTH9"/>
<keyword evidence="2" id="KW-1133">Transmembrane helix</keyword>
<evidence type="ECO:0000256" key="2">
    <source>
        <dbReference type="SAM" id="Phobius"/>
    </source>
</evidence>
<dbReference type="GeneID" id="30148847"/>
<dbReference type="EMBL" id="KV454430">
    <property type="protein sequence ID" value="ODQ80237.1"/>
    <property type="molecule type" value="Genomic_DNA"/>
</dbReference>
<reference evidence="4" key="1">
    <citation type="submission" date="2016-05" db="EMBL/GenBank/DDBJ databases">
        <title>Comparative genomics of biotechnologically important yeasts.</title>
        <authorList>
            <consortium name="DOE Joint Genome Institute"/>
            <person name="Riley R."/>
            <person name="Haridas S."/>
            <person name="Wolfe K.H."/>
            <person name="Lopes M.R."/>
            <person name="Hittinger C.T."/>
            <person name="Goker M."/>
            <person name="Salamov A."/>
            <person name="Wisecaver J."/>
            <person name="Long T.M."/>
            <person name="Aerts A.L."/>
            <person name="Barry K."/>
            <person name="Choi C."/>
            <person name="Clum A."/>
            <person name="Coughlan A.Y."/>
            <person name="Deshpande S."/>
            <person name="Douglass A.P."/>
            <person name="Hanson S.J."/>
            <person name="Klenk H.-P."/>
            <person name="Labutti K."/>
            <person name="Lapidus A."/>
            <person name="Lindquist E."/>
            <person name="Lipzen A."/>
            <person name="Meier-Kolthoff J.P."/>
            <person name="Ohm R.A."/>
            <person name="Otillar R.P."/>
            <person name="Pangilinan J."/>
            <person name="Peng Y."/>
            <person name="Rokas A."/>
            <person name="Rosa C.A."/>
            <person name="Scheuner C."/>
            <person name="Sibirny A.A."/>
            <person name="Slot J.C."/>
            <person name="Stielow J.B."/>
            <person name="Sun H."/>
            <person name="Kurtzman C.P."/>
            <person name="Blackwell M."/>
            <person name="Grigoriev I.V."/>
            <person name="Jeffries T.W."/>
        </authorList>
    </citation>
    <scope>NUCLEOTIDE SEQUENCE [LARGE SCALE GENOMIC DNA]</scope>
    <source>
        <strain evidence="4">NRRL Y-12698</strain>
    </source>
</reference>
<gene>
    <name evidence="3" type="ORF">BABINDRAFT_175655</name>
</gene>
<dbReference type="Proteomes" id="UP000094336">
    <property type="component" value="Unassembled WGS sequence"/>
</dbReference>
<feature type="compositionally biased region" description="Low complexity" evidence="1">
    <location>
        <begin position="239"/>
        <end position="249"/>
    </location>
</feature>
<dbReference type="RefSeq" id="XP_018985565.1">
    <property type="nucleotide sequence ID" value="XM_019130994.1"/>
</dbReference>
<organism evidence="3 4">
    <name type="scientific">Babjeviella inositovora NRRL Y-12698</name>
    <dbReference type="NCBI Taxonomy" id="984486"/>
    <lineage>
        <taxon>Eukaryota</taxon>
        <taxon>Fungi</taxon>
        <taxon>Dikarya</taxon>
        <taxon>Ascomycota</taxon>
        <taxon>Saccharomycotina</taxon>
        <taxon>Pichiomycetes</taxon>
        <taxon>Serinales incertae sedis</taxon>
        <taxon>Babjeviella</taxon>
    </lineage>
</organism>
<keyword evidence="2" id="KW-0812">Transmembrane</keyword>
<name>A0A1E3QTH9_9ASCO</name>